<proteinExistence type="predicted"/>
<dbReference type="EMBL" id="LPJR01000002">
    <property type="protein sequence ID" value="KWF37425.1"/>
    <property type="molecule type" value="Genomic_DNA"/>
</dbReference>
<evidence type="ECO:0000313" key="2">
    <source>
        <dbReference type="Proteomes" id="UP000062912"/>
    </source>
</evidence>
<name>A0A132EM51_9BURK</name>
<organism evidence="1 2">
    <name type="scientific">Burkholderia pseudomultivorans</name>
    <dbReference type="NCBI Taxonomy" id="1207504"/>
    <lineage>
        <taxon>Bacteria</taxon>
        <taxon>Pseudomonadati</taxon>
        <taxon>Pseudomonadota</taxon>
        <taxon>Betaproteobacteria</taxon>
        <taxon>Burkholderiales</taxon>
        <taxon>Burkholderiaceae</taxon>
        <taxon>Burkholderia</taxon>
        <taxon>Burkholderia cepacia complex</taxon>
    </lineage>
</organism>
<dbReference type="AlphaFoldDB" id="A0A132EM51"/>
<sequence>MPFHKAKTADQYEGFIVNEKNEEKLFDTLQRIATSLEEIALQRAVDMLYSVQDRTSLLTKYRALLAADSAAYNELQRVRDEDPDGSIGWEARIEKYGEEEARKRHAPFLSAFDAKRATSERELEFKRKHPLIAKLHRFYPSVA</sequence>
<reference evidence="1 2" key="1">
    <citation type="submission" date="2015-11" db="EMBL/GenBank/DDBJ databases">
        <title>Expanding the genomic diversity of Burkholderia species for the development of highly accurate diagnostics.</title>
        <authorList>
            <person name="Sahl J."/>
            <person name="Keim P."/>
            <person name="Wagner D."/>
        </authorList>
    </citation>
    <scope>NUCLEOTIDE SEQUENCE [LARGE SCALE GENOMIC DNA]</scope>
    <source>
        <strain evidence="1 2">MSMB368WGS</strain>
    </source>
</reference>
<gene>
    <name evidence="1" type="ORF">WT56_34360</name>
</gene>
<dbReference type="Proteomes" id="UP000062912">
    <property type="component" value="Unassembled WGS sequence"/>
</dbReference>
<evidence type="ECO:0000313" key="1">
    <source>
        <dbReference type="EMBL" id="KWF37425.1"/>
    </source>
</evidence>
<accession>A0A132EM51</accession>
<protein>
    <submittedName>
        <fullName evidence="1">Uncharacterized protein</fullName>
    </submittedName>
</protein>
<comment type="caution">
    <text evidence="1">The sequence shown here is derived from an EMBL/GenBank/DDBJ whole genome shotgun (WGS) entry which is preliminary data.</text>
</comment>